<feature type="transmembrane region" description="Helical" evidence="12">
    <location>
        <begin position="122"/>
        <end position="140"/>
    </location>
</feature>
<comment type="similarity">
    <text evidence="2">Belongs to the sodium:solute symporter (SSF) (TC 2.A.21) family.</text>
</comment>
<dbReference type="GO" id="GO:0015193">
    <property type="term" value="F:L-proline transmembrane transporter activity"/>
    <property type="evidence" value="ECO:0007669"/>
    <property type="project" value="TreeGrafter"/>
</dbReference>
<dbReference type="Gene3D" id="1.20.1730.10">
    <property type="entry name" value="Sodium/glucose cotransporter"/>
    <property type="match status" value="1"/>
</dbReference>
<feature type="transmembrane region" description="Helical" evidence="12">
    <location>
        <begin position="339"/>
        <end position="357"/>
    </location>
</feature>
<dbReference type="AlphaFoldDB" id="A0A5J4S3V8"/>
<dbReference type="CDD" id="cd10322">
    <property type="entry name" value="SLC5sbd"/>
    <property type="match status" value="1"/>
</dbReference>
<accession>A0A5J4S3V8</accession>
<comment type="subcellular location">
    <subcellularLocation>
        <location evidence="1">Cell membrane</location>
        <topology evidence="1">Multi-pass membrane protein</topology>
    </subcellularLocation>
</comment>
<feature type="transmembrane region" description="Helical" evidence="12">
    <location>
        <begin position="387"/>
        <end position="407"/>
    </location>
</feature>
<evidence type="ECO:0000256" key="4">
    <source>
        <dbReference type="ARBA" id="ARBA00022475"/>
    </source>
</evidence>
<keyword evidence="5 12" id="KW-0812">Transmembrane</keyword>
<dbReference type="EMBL" id="SNRY01000440">
    <property type="protein sequence ID" value="KAA6340706.1"/>
    <property type="molecule type" value="Genomic_DNA"/>
</dbReference>
<dbReference type="InterPro" id="IPR038377">
    <property type="entry name" value="Na/Glc_symporter_sf"/>
</dbReference>
<reference evidence="13" key="1">
    <citation type="submission" date="2019-03" db="EMBL/GenBank/DDBJ databases">
        <title>Single cell metagenomics reveals metabolic interactions within the superorganism composed of flagellate Streblomastix strix and complex community of Bacteroidetes bacteria on its surface.</title>
        <authorList>
            <person name="Treitli S.C."/>
            <person name="Kolisko M."/>
            <person name="Husnik F."/>
            <person name="Keeling P."/>
            <person name="Hampl V."/>
        </authorList>
    </citation>
    <scope>NUCLEOTIDE SEQUENCE</scope>
    <source>
        <strain evidence="13">STM</strain>
    </source>
</reference>
<protein>
    <submittedName>
        <fullName evidence="13">Sodium:solute symporter</fullName>
    </submittedName>
</protein>
<gene>
    <name evidence="13" type="ORF">EZS27_011448</name>
</gene>
<evidence type="ECO:0000313" key="13">
    <source>
        <dbReference type="EMBL" id="KAA6340706.1"/>
    </source>
</evidence>
<evidence type="ECO:0000256" key="2">
    <source>
        <dbReference type="ARBA" id="ARBA00006434"/>
    </source>
</evidence>
<evidence type="ECO:0000256" key="10">
    <source>
        <dbReference type="ARBA" id="ARBA00023136"/>
    </source>
</evidence>
<feature type="transmembrane region" description="Helical" evidence="12">
    <location>
        <begin position="152"/>
        <end position="173"/>
    </location>
</feature>
<dbReference type="GO" id="GO:0005298">
    <property type="term" value="F:proline:sodium symporter activity"/>
    <property type="evidence" value="ECO:0007669"/>
    <property type="project" value="TreeGrafter"/>
</dbReference>
<evidence type="ECO:0000256" key="9">
    <source>
        <dbReference type="ARBA" id="ARBA00023065"/>
    </source>
</evidence>
<feature type="transmembrane region" description="Helical" evidence="12">
    <location>
        <begin position="246"/>
        <end position="264"/>
    </location>
</feature>
<evidence type="ECO:0000256" key="3">
    <source>
        <dbReference type="ARBA" id="ARBA00022448"/>
    </source>
</evidence>
<feature type="transmembrane region" description="Helical" evidence="12">
    <location>
        <begin position="413"/>
        <end position="436"/>
    </location>
</feature>
<keyword evidence="7 12" id="KW-1133">Transmembrane helix</keyword>
<evidence type="ECO:0000256" key="6">
    <source>
        <dbReference type="ARBA" id="ARBA00022847"/>
    </source>
</evidence>
<feature type="transmembrane region" description="Helical" evidence="12">
    <location>
        <begin position="443"/>
        <end position="462"/>
    </location>
</feature>
<dbReference type="PANTHER" id="PTHR48086">
    <property type="entry name" value="SODIUM/PROLINE SYMPORTER-RELATED"/>
    <property type="match status" value="1"/>
</dbReference>
<sequence length="516" mass="56207">MNTFVLGLIVLVYLLSLAFLGYLGYRKTVSTSDYMVGGREMNPVVMALSYGATFISASAIVGFGGVAAAFGMGLQWLCFLNMFVGVVIAFIFFGLRTRRLGVKLNVSTFPQLLGAYYHSRHLRVLIGAVIFLGMPIYASVVMKGGAVFIEEIFQIDFNISLLIFTLVIAAYVIAGGIKGVMYTDALQAVIMFGCMLFLLFGLYRALGMGFSEANQALSDMAPLVPEKFKALGHQGWTKMPVAGSPQWYTLVTSLILGVGIGCLAQPQLVVRFMTVKSSKQLKRGVFIGCLFLIVTVGAIYHAGALSNLFFLQSEGVVATEVVKDIDKIIPFFINRAMPGWFSALFMLCILSASMSTLSSQFHTMGTSVGSDIYSVYKQGSQSRLTGVIRLGILFSIVVSYIICYMLPNDIIARGTSLFMGICAAAFLPAYFCALYWKRATRQGALASFWTGLIAGLFTLVFMHQKESAALGVCKFFFGRDVLIEAYPFPVVDPIIFALPLSVIAIIASSLLTKKEE</sequence>
<name>A0A5J4S3V8_9ZZZZ</name>
<dbReference type="FunFam" id="1.20.1730.10:FF:000016">
    <property type="entry name" value="Sodium symporter family protein"/>
    <property type="match status" value="1"/>
</dbReference>
<feature type="transmembrane region" description="Helical" evidence="12">
    <location>
        <begin position="494"/>
        <end position="512"/>
    </location>
</feature>
<dbReference type="PROSITE" id="PS50283">
    <property type="entry name" value="NA_SOLUT_SYMP_3"/>
    <property type="match status" value="1"/>
</dbReference>
<organism evidence="13">
    <name type="scientific">termite gut metagenome</name>
    <dbReference type="NCBI Taxonomy" id="433724"/>
    <lineage>
        <taxon>unclassified sequences</taxon>
        <taxon>metagenomes</taxon>
        <taxon>organismal metagenomes</taxon>
    </lineage>
</organism>
<keyword evidence="9" id="KW-0406">Ion transport</keyword>
<proteinExistence type="inferred from homology"/>
<dbReference type="NCBIfam" id="TIGR00813">
    <property type="entry name" value="sss"/>
    <property type="match status" value="1"/>
</dbReference>
<evidence type="ECO:0000256" key="7">
    <source>
        <dbReference type="ARBA" id="ARBA00022989"/>
    </source>
</evidence>
<dbReference type="GO" id="GO:0005886">
    <property type="term" value="C:plasma membrane"/>
    <property type="evidence" value="ECO:0007669"/>
    <property type="project" value="UniProtKB-SubCell"/>
</dbReference>
<feature type="transmembrane region" description="Helical" evidence="12">
    <location>
        <begin position="185"/>
        <end position="206"/>
    </location>
</feature>
<evidence type="ECO:0000256" key="11">
    <source>
        <dbReference type="ARBA" id="ARBA00023201"/>
    </source>
</evidence>
<dbReference type="InterPro" id="IPR001734">
    <property type="entry name" value="Na/solute_symporter"/>
</dbReference>
<evidence type="ECO:0000256" key="5">
    <source>
        <dbReference type="ARBA" id="ARBA00022692"/>
    </source>
</evidence>
<keyword evidence="6" id="KW-0769">Symport</keyword>
<comment type="caution">
    <text evidence="13">The sequence shown here is derived from an EMBL/GenBank/DDBJ whole genome shotgun (WGS) entry which is preliminary data.</text>
</comment>
<dbReference type="PANTHER" id="PTHR48086:SF3">
    <property type="entry name" value="SODIUM_PROLINE SYMPORTER"/>
    <property type="match status" value="1"/>
</dbReference>
<feature type="transmembrane region" description="Helical" evidence="12">
    <location>
        <begin position="6"/>
        <end position="25"/>
    </location>
</feature>
<dbReference type="GO" id="GO:0015824">
    <property type="term" value="P:proline transport"/>
    <property type="evidence" value="ECO:0007669"/>
    <property type="project" value="TreeGrafter"/>
</dbReference>
<dbReference type="InterPro" id="IPR050277">
    <property type="entry name" value="Sodium:Solute_Symporter"/>
</dbReference>
<dbReference type="Pfam" id="PF00474">
    <property type="entry name" value="SSF"/>
    <property type="match status" value="1"/>
</dbReference>
<evidence type="ECO:0000256" key="8">
    <source>
        <dbReference type="ARBA" id="ARBA00023053"/>
    </source>
</evidence>
<evidence type="ECO:0000256" key="12">
    <source>
        <dbReference type="SAM" id="Phobius"/>
    </source>
</evidence>
<keyword evidence="4" id="KW-1003">Cell membrane</keyword>
<feature type="transmembrane region" description="Helical" evidence="12">
    <location>
        <begin position="74"/>
        <end position="95"/>
    </location>
</feature>
<keyword evidence="3" id="KW-0813">Transport</keyword>
<feature type="transmembrane region" description="Helical" evidence="12">
    <location>
        <begin position="285"/>
        <end position="303"/>
    </location>
</feature>
<keyword evidence="10 12" id="KW-0472">Membrane</keyword>
<feature type="transmembrane region" description="Helical" evidence="12">
    <location>
        <begin position="45"/>
        <end position="68"/>
    </location>
</feature>
<evidence type="ECO:0000256" key="1">
    <source>
        <dbReference type="ARBA" id="ARBA00004651"/>
    </source>
</evidence>
<keyword evidence="8" id="KW-0915">Sodium</keyword>
<keyword evidence="11" id="KW-0739">Sodium transport</keyword>